<sequence>MSRPEVTSAIDSGGHFYFLPQRDQEHYQNLESMVHGCYWDTWSSVPREERNIWYGAFKIKYKWDARIEANVRSVFNKVASRSFQNFMSKTRKKPSTEKPDFMHIEAWQTLCRRWRLPEFIAKSNKGKNAREANKRLHTGGSAASNGDHNMKMAEELERDRTAGVDKYLFQYDTDDEPSIHNSHEDLDRVEDMLKHQELKQGFMRDEINNLRNAQEDQSRKLAQVLEAQVSYGAEPKKDCL</sequence>
<dbReference type="Proteomes" id="UP000245207">
    <property type="component" value="Unassembled WGS sequence"/>
</dbReference>
<evidence type="ECO:0000256" key="1">
    <source>
        <dbReference type="SAM" id="MobiDB-lite"/>
    </source>
</evidence>
<organism evidence="2 3">
    <name type="scientific">Artemisia annua</name>
    <name type="common">Sweet wormwood</name>
    <dbReference type="NCBI Taxonomy" id="35608"/>
    <lineage>
        <taxon>Eukaryota</taxon>
        <taxon>Viridiplantae</taxon>
        <taxon>Streptophyta</taxon>
        <taxon>Embryophyta</taxon>
        <taxon>Tracheophyta</taxon>
        <taxon>Spermatophyta</taxon>
        <taxon>Magnoliopsida</taxon>
        <taxon>eudicotyledons</taxon>
        <taxon>Gunneridae</taxon>
        <taxon>Pentapetalae</taxon>
        <taxon>asterids</taxon>
        <taxon>campanulids</taxon>
        <taxon>Asterales</taxon>
        <taxon>Asteraceae</taxon>
        <taxon>Asteroideae</taxon>
        <taxon>Anthemideae</taxon>
        <taxon>Artemisiinae</taxon>
        <taxon>Artemisia</taxon>
    </lineage>
</organism>
<dbReference type="OrthoDB" id="1678820at2759"/>
<name>A0A2U1LQU5_ARTAN</name>
<gene>
    <name evidence="2" type="ORF">CTI12_AA465120</name>
</gene>
<evidence type="ECO:0000313" key="2">
    <source>
        <dbReference type="EMBL" id="PWA51376.1"/>
    </source>
</evidence>
<reference evidence="2 3" key="1">
    <citation type="journal article" date="2018" name="Mol. Plant">
        <title>The genome of Artemisia annua provides insight into the evolution of Asteraceae family and artemisinin biosynthesis.</title>
        <authorList>
            <person name="Shen Q."/>
            <person name="Zhang L."/>
            <person name="Liao Z."/>
            <person name="Wang S."/>
            <person name="Yan T."/>
            <person name="Shi P."/>
            <person name="Liu M."/>
            <person name="Fu X."/>
            <person name="Pan Q."/>
            <person name="Wang Y."/>
            <person name="Lv Z."/>
            <person name="Lu X."/>
            <person name="Zhang F."/>
            <person name="Jiang W."/>
            <person name="Ma Y."/>
            <person name="Chen M."/>
            <person name="Hao X."/>
            <person name="Li L."/>
            <person name="Tang Y."/>
            <person name="Lv G."/>
            <person name="Zhou Y."/>
            <person name="Sun X."/>
            <person name="Brodelius P.E."/>
            <person name="Rose J.K.C."/>
            <person name="Tang K."/>
        </authorList>
    </citation>
    <scope>NUCLEOTIDE SEQUENCE [LARGE SCALE GENOMIC DNA]</scope>
    <source>
        <strain evidence="3">cv. Huhao1</strain>
        <tissue evidence="2">Leaf</tissue>
    </source>
</reference>
<dbReference type="EMBL" id="PKPP01008179">
    <property type="protein sequence ID" value="PWA51376.1"/>
    <property type="molecule type" value="Genomic_DNA"/>
</dbReference>
<dbReference type="AlphaFoldDB" id="A0A2U1LQU5"/>
<proteinExistence type="predicted"/>
<feature type="region of interest" description="Disordered" evidence="1">
    <location>
        <begin position="125"/>
        <end position="147"/>
    </location>
</feature>
<evidence type="ECO:0000313" key="3">
    <source>
        <dbReference type="Proteomes" id="UP000245207"/>
    </source>
</evidence>
<keyword evidence="3" id="KW-1185">Reference proteome</keyword>
<protein>
    <submittedName>
        <fullName evidence="2">Uncharacterized protein</fullName>
    </submittedName>
</protein>
<accession>A0A2U1LQU5</accession>
<comment type="caution">
    <text evidence="2">The sequence shown here is derived from an EMBL/GenBank/DDBJ whole genome shotgun (WGS) entry which is preliminary data.</text>
</comment>